<dbReference type="STRING" id="686832.A0A0C3CCZ6"/>
<dbReference type="HOGENOM" id="CLU_000288_6_10_1"/>
<dbReference type="Pfam" id="PF24883">
    <property type="entry name" value="NPHP3_N"/>
    <property type="match status" value="1"/>
</dbReference>
<dbReference type="PANTHER" id="PTHR10039">
    <property type="entry name" value="AMELOGENIN"/>
    <property type="match status" value="1"/>
</dbReference>
<reference evidence="4" key="2">
    <citation type="submission" date="2015-01" db="EMBL/GenBank/DDBJ databases">
        <title>Evolutionary Origins and Diversification of the Mycorrhizal Mutualists.</title>
        <authorList>
            <consortium name="DOE Joint Genome Institute"/>
            <consortium name="Mycorrhizal Genomics Consortium"/>
            <person name="Kohler A."/>
            <person name="Kuo A."/>
            <person name="Nagy L.G."/>
            <person name="Floudas D."/>
            <person name="Copeland A."/>
            <person name="Barry K.W."/>
            <person name="Cichocki N."/>
            <person name="Veneault-Fourrey C."/>
            <person name="LaButti K."/>
            <person name="Lindquist E.A."/>
            <person name="Lipzen A."/>
            <person name="Lundell T."/>
            <person name="Morin E."/>
            <person name="Murat C."/>
            <person name="Riley R."/>
            <person name="Ohm R."/>
            <person name="Sun H."/>
            <person name="Tunlid A."/>
            <person name="Henrissat B."/>
            <person name="Grigoriev I.V."/>
            <person name="Hibbett D.S."/>
            <person name="Martin F."/>
        </authorList>
    </citation>
    <scope>NUCLEOTIDE SEQUENCE [LARGE SCALE GENOMIC DNA]</scope>
    <source>
        <strain evidence="4">h7</strain>
    </source>
</reference>
<evidence type="ECO:0000256" key="1">
    <source>
        <dbReference type="ARBA" id="ARBA00022737"/>
    </source>
</evidence>
<evidence type="ECO:0000259" key="2">
    <source>
        <dbReference type="Pfam" id="PF24883"/>
    </source>
</evidence>
<dbReference type="InterPro" id="IPR027417">
    <property type="entry name" value="P-loop_NTPase"/>
</dbReference>
<reference evidence="3 4" key="1">
    <citation type="submission" date="2014-04" db="EMBL/GenBank/DDBJ databases">
        <authorList>
            <consortium name="DOE Joint Genome Institute"/>
            <person name="Kuo A."/>
            <person name="Gay G."/>
            <person name="Dore J."/>
            <person name="Kohler A."/>
            <person name="Nagy L.G."/>
            <person name="Floudas D."/>
            <person name="Copeland A."/>
            <person name="Barry K.W."/>
            <person name="Cichocki N."/>
            <person name="Veneault-Fourrey C."/>
            <person name="LaButti K."/>
            <person name="Lindquist E.A."/>
            <person name="Lipzen A."/>
            <person name="Lundell T."/>
            <person name="Morin E."/>
            <person name="Murat C."/>
            <person name="Sun H."/>
            <person name="Tunlid A."/>
            <person name="Henrissat B."/>
            <person name="Grigoriev I.V."/>
            <person name="Hibbett D.S."/>
            <person name="Martin F."/>
            <person name="Nordberg H.P."/>
            <person name="Cantor M.N."/>
            <person name="Hua S.X."/>
        </authorList>
    </citation>
    <scope>NUCLEOTIDE SEQUENCE [LARGE SCALE GENOMIC DNA]</scope>
    <source>
        <strain evidence="4">h7</strain>
    </source>
</reference>
<keyword evidence="4" id="KW-1185">Reference proteome</keyword>
<accession>A0A0C3CCZ6</accession>
<dbReference type="AlphaFoldDB" id="A0A0C3CCZ6"/>
<dbReference type="SUPFAM" id="SSF52540">
    <property type="entry name" value="P-loop containing nucleoside triphosphate hydrolases"/>
    <property type="match status" value="1"/>
</dbReference>
<dbReference type="InterPro" id="IPR056884">
    <property type="entry name" value="NPHP3-like_N"/>
</dbReference>
<dbReference type="Proteomes" id="UP000053424">
    <property type="component" value="Unassembled WGS sequence"/>
</dbReference>
<protein>
    <recommendedName>
        <fullName evidence="2">Nephrocystin 3-like N-terminal domain-containing protein</fullName>
    </recommendedName>
</protein>
<keyword evidence="1" id="KW-0677">Repeat</keyword>
<evidence type="ECO:0000313" key="4">
    <source>
        <dbReference type="Proteomes" id="UP000053424"/>
    </source>
</evidence>
<dbReference type="EMBL" id="KN831770">
    <property type="protein sequence ID" value="KIM46625.1"/>
    <property type="molecule type" value="Genomic_DNA"/>
</dbReference>
<name>A0A0C3CCZ6_HEBCY</name>
<gene>
    <name evidence="3" type="ORF">M413DRAFT_259711</name>
</gene>
<sequence>MGDNAMDDIQDHIRSLNVFGGNFTDVKGDHYHIRGNFLNREPESGRGIDKLSQVVSLSAIHDSSERCPPPRCHPETQTRVRTIIFWWIEDPNPTCCVLWLYGPAGAGKSAILQSIAEKCSLEGRFGGSFFFSPRGKVGRDQGHFLFSTIAYQLALNLPYLRTPIDNAMQANPTLYTKSMMVQMRSLIIDSFQKLSESIEHTPTVIIDGLDECDGHEAQQLILEIIYEAVVVYKLPLRFIIASRPEAHIREAFDQPTLRSITKRVVLDESFGPNRDIEVYLRDGFESIYRKNSRLMEQVVKPWPETRIVNLLVQKSSGQFIYASTVLKFVGAEFYNPISQLDYFETLSVKWKAVLGS</sequence>
<feature type="domain" description="Nephrocystin 3-like N-terminal" evidence="2">
    <location>
        <begin position="87"/>
        <end position="243"/>
    </location>
</feature>
<organism evidence="3 4">
    <name type="scientific">Hebeloma cylindrosporum</name>
    <dbReference type="NCBI Taxonomy" id="76867"/>
    <lineage>
        <taxon>Eukaryota</taxon>
        <taxon>Fungi</taxon>
        <taxon>Dikarya</taxon>
        <taxon>Basidiomycota</taxon>
        <taxon>Agaricomycotina</taxon>
        <taxon>Agaricomycetes</taxon>
        <taxon>Agaricomycetidae</taxon>
        <taxon>Agaricales</taxon>
        <taxon>Agaricineae</taxon>
        <taxon>Hymenogastraceae</taxon>
        <taxon>Hebeloma</taxon>
    </lineage>
</organism>
<proteinExistence type="predicted"/>
<dbReference type="Gene3D" id="3.40.50.300">
    <property type="entry name" value="P-loop containing nucleotide triphosphate hydrolases"/>
    <property type="match status" value="1"/>
</dbReference>
<dbReference type="OrthoDB" id="5967843at2759"/>
<evidence type="ECO:0000313" key="3">
    <source>
        <dbReference type="EMBL" id="KIM46625.1"/>
    </source>
</evidence>